<keyword evidence="3" id="KW-1185">Reference proteome</keyword>
<dbReference type="GO" id="GO:0016747">
    <property type="term" value="F:acyltransferase activity, transferring groups other than amino-acyl groups"/>
    <property type="evidence" value="ECO:0007669"/>
    <property type="project" value="InterPro"/>
</dbReference>
<dbReference type="PROSITE" id="PS51186">
    <property type="entry name" value="GNAT"/>
    <property type="match status" value="1"/>
</dbReference>
<dbReference type="CDD" id="cd04301">
    <property type="entry name" value="NAT_SF"/>
    <property type="match status" value="1"/>
</dbReference>
<dbReference type="PANTHER" id="PTHR42791">
    <property type="entry name" value="GNAT FAMILY ACETYLTRANSFERASE"/>
    <property type="match status" value="1"/>
</dbReference>
<name>A0A6A6EDM4_9PEZI</name>
<dbReference type="Pfam" id="PF00583">
    <property type="entry name" value="Acetyltransf_1"/>
    <property type="match status" value="1"/>
</dbReference>
<dbReference type="InterPro" id="IPR016181">
    <property type="entry name" value="Acyl_CoA_acyltransferase"/>
</dbReference>
<evidence type="ECO:0000313" key="2">
    <source>
        <dbReference type="EMBL" id="KAF2189844.1"/>
    </source>
</evidence>
<evidence type="ECO:0000313" key="3">
    <source>
        <dbReference type="Proteomes" id="UP000800200"/>
    </source>
</evidence>
<dbReference type="PANTHER" id="PTHR42791:SF14">
    <property type="entry name" value="N-ACETYLTRANSFERASE DOMAIN-CONTAINING PROTEIN"/>
    <property type="match status" value="1"/>
</dbReference>
<evidence type="ECO:0000259" key="1">
    <source>
        <dbReference type="PROSITE" id="PS51186"/>
    </source>
</evidence>
<dbReference type="AlphaFoldDB" id="A0A6A6EDM4"/>
<dbReference type="Gene3D" id="3.40.630.30">
    <property type="match status" value="1"/>
</dbReference>
<dbReference type="SUPFAM" id="SSF55729">
    <property type="entry name" value="Acyl-CoA N-acyltransferases (Nat)"/>
    <property type="match status" value="1"/>
</dbReference>
<dbReference type="OrthoDB" id="410198at2759"/>
<proteinExistence type="predicted"/>
<accession>A0A6A6EDM4</accession>
<dbReference type="InterPro" id="IPR052523">
    <property type="entry name" value="Trichothecene_AcTrans"/>
</dbReference>
<dbReference type="InterPro" id="IPR000182">
    <property type="entry name" value="GNAT_dom"/>
</dbReference>
<feature type="domain" description="N-acetyltransferase" evidence="1">
    <location>
        <begin position="107"/>
        <end position="185"/>
    </location>
</feature>
<dbReference type="Proteomes" id="UP000800200">
    <property type="component" value="Unassembled WGS sequence"/>
</dbReference>
<reference evidence="2" key="1">
    <citation type="journal article" date="2020" name="Stud. Mycol.">
        <title>101 Dothideomycetes genomes: a test case for predicting lifestyles and emergence of pathogens.</title>
        <authorList>
            <person name="Haridas S."/>
            <person name="Albert R."/>
            <person name="Binder M."/>
            <person name="Bloem J."/>
            <person name="Labutti K."/>
            <person name="Salamov A."/>
            <person name="Andreopoulos B."/>
            <person name="Baker S."/>
            <person name="Barry K."/>
            <person name="Bills G."/>
            <person name="Bluhm B."/>
            <person name="Cannon C."/>
            <person name="Castanera R."/>
            <person name="Culley D."/>
            <person name="Daum C."/>
            <person name="Ezra D."/>
            <person name="Gonzalez J."/>
            <person name="Henrissat B."/>
            <person name="Kuo A."/>
            <person name="Liang C."/>
            <person name="Lipzen A."/>
            <person name="Lutzoni F."/>
            <person name="Magnuson J."/>
            <person name="Mondo S."/>
            <person name="Nolan M."/>
            <person name="Ohm R."/>
            <person name="Pangilinan J."/>
            <person name="Park H.-J."/>
            <person name="Ramirez L."/>
            <person name="Alfaro M."/>
            <person name="Sun H."/>
            <person name="Tritt A."/>
            <person name="Yoshinaga Y."/>
            <person name="Zwiers L.-H."/>
            <person name="Turgeon B."/>
            <person name="Goodwin S."/>
            <person name="Spatafora J."/>
            <person name="Crous P."/>
            <person name="Grigoriev I."/>
        </authorList>
    </citation>
    <scope>NUCLEOTIDE SEQUENCE</scope>
    <source>
        <strain evidence="2">CBS 207.26</strain>
    </source>
</reference>
<gene>
    <name evidence="2" type="ORF">K469DRAFT_562772</name>
</gene>
<sequence length="187" mass="21547">VHKHPVSEAVILKVAEERKKQLNQPSIRHWKVIDTSPTGKDEMIAFAIWSAHNISPSNQKRKLRAERRYSNGPSHPRNKRLEVLNALFSPLREARKDIIGEKSYLMLNSIATHPEHRGRRAGSMLIEWGVRMADELGVEAYLDTTRMSRGLYEGFELVKGFEFDRVPWGGEGADWHGVSYSFEFLRH</sequence>
<organism evidence="2 3">
    <name type="scientific">Zopfia rhizophila CBS 207.26</name>
    <dbReference type="NCBI Taxonomy" id="1314779"/>
    <lineage>
        <taxon>Eukaryota</taxon>
        <taxon>Fungi</taxon>
        <taxon>Dikarya</taxon>
        <taxon>Ascomycota</taxon>
        <taxon>Pezizomycotina</taxon>
        <taxon>Dothideomycetes</taxon>
        <taxon>Dothideomycetes incertae sedis</taxon>
        <taxon>Zopfiaceae</taxon>
        <taxon>Zopfia</taxon>
    </lineage>
</organism>
<feature type="non-terminal residue" evidence="2">
    <location>
        <position position="1"/>
    </location>
</feature>
<protein>
    <recommendedName>
        <fullName evidence="1">N-acetyltransferase domain-containing protein</fullName>
    </recommendedName>
</protein>
<dbReference type="EMBL" id="ML994620">
    <property type="protein sequence ID" value="KAF2189844.1"/>
    <property type="molecule type" value="Genomic_DNA"/>
</dbReference>